<comment type="similarity">
    <text evidence="3">Belongs to the glycogen phosphorylase family.</text>
</comment>
<dbReference type="RefSeq" id="WP_098038065.1">
    <property type="nucleotide sequence ID" value="NZ_CWGJ01000011.1"/>
</dbReference>
<keyword evidence="8" id="KW-0119">Carbohydrate metabolism</keyword>
<dbReference type="GO" id="GO:0030170">
    <property type="term" value="F:pyridoxal phosphate binding"/>
    <property type="evidence" value="ECO:0007669"/>
    <property type="project" value="InterPro"/>
</dbReference>
<evidence type="ECO:0000313" key="11">
    <source>
        <dbReference type="Proteomes" id="UP000220251"/>
    </source>
</evidence>
<evidence type="ECO:0000256" key="5">
    <source>
        <dbReference type="ARBA" id="ARBA00022676"/>
    </source>
</evidence>
<keyword evidence="7" id="KW-0663">Pyridoxal phosphate</keyword>
<evidence type="ECO:0000256" key="1">
    <source>
        <dbReference type="ARBA" id="ARBA00001275"/>
    </source>
</evidence>
<evidence type="ECO:0000256" key="8">
    <source>
        <dbReference type="ARBA" id="ARBA00023277"/>
    </source>
</evidence>
<dbReference type="InterPro" id="IPR052182">
    <property type="entry name" value="Glycogen/Maltodextrin_Phosph"/>
</dbReference>
<dbReference type="EMBL" id="CWGJ01000011">
    <property type="protein sequence ID" value="CRX38216.1"/>
    <property type="molecule type" value="Genomic_DNA"/>
</dbReference>
<evidence type="ECO:0000256" key="9">
    <source>
        <dbReference type="ARBA" id="ARBA00025174"/>
    </source>
</evidence>
<comment type="function">
    <text evidence="9">Phosphorylase is an important allosteric enzyme in carbohydrate metabolism. Enzymes from different sources differ in their regulatory mechanisms and in their natural substrates. However, all known phosphorylases share catalytic and structural properties.</text>
</comment>
<dbReference type="Proteomes" id="UP000220251">
    <property type="component" value="Unassembled WGS sequence"/>
</dbReference>
<dbReference type="OrthoDB" id="9760804at2"/>
<dbReference type="InterPro" id="IPR000811">
    <property type="entry name" value="Glyco_trans_35"/>
</dbReference>
<keyword evidence="5 10" id="KW-0328">Glycosyltransferase</keyword>
<dbReference type="InterPro" id="IPR035090">
    <property type="entry name" value="Pyridoxal_P_attach_site"/>
</dbReference>
<dbReference type="EC" id="2.4.1.1" evidence="4"/>
<dbReference type="InterPro" id="IPR011834">
    <property type="entry name" value="Agluc_phsphrylas"/>
</dbReference>
<dbReference type="GO" id="GO:0005975">
    <property type="term" value="P:carbohydrate metabolic process"/>
    <property type="evidence" value="ECO:0007669"/>
    <property type="project" value="InterPro"/>
</dbReference>
<gene>
    <name evidence="10" type="primary">glgP</name>
    <name evidence="10" type="ORF">ELAC_0867</name>
</gene>
<dbReference type="AlphaFoldDB" id="A0A0H5DP16"/>
<evidence type="ECO:0000256" key="3">
    <source>
        <dbReference type="ARBA" id="ARBA00006047"/>
    </source>
</evidence>
<reference evidence="11" key="1">
    <citation type="submission" date="2015-06" db="EMBL/GenBank/DDBJ databases">
        <authorList>
            <person name="Bertelli C."/>
        </authorList>
    </citation>
    <scope>NUCLEOTIDE SEQUENCE [LARGE SCALE GENOMIC DNA]</scope>
    <source>
        <strain evidence="11">CRIB-30</strain>
    </source>
</reference>
<protein>
    <recommendedName>
        <fullName evidence="4">glycogen phosphorylase</fullName>
        <ecNumber evidence="4">2.4.1.1</ecNumber>
    </recommendedName>
</protein>
<dbReference type="NCBIfam" id="TIGR02094">
    <property type="entry name" value="more_P_ylases"/>
    <property type="match status" value="1"/>
</dbReference>
<evidence type="ECO:0000313" key="10">
    <source>
        <dbReference type="EMBL" id="CRX38216.1"/>
    </source>
</evidence>
<evidence type="ECO:0000256" key="6">
    <source>
        <dbReference type="ARBA" id="ARBA00022679"/>
    </source>
</evidence>
<proteinExistence type="inferred from homology"/>
<dbReference type="PANTHER" id="PTHR42655:SF1">
    <property type="entry name" value="GLYCOGEN PHOSPHORYLASE"/>
    <property type="match status" value="1"/>
</dbReference>
<dbReference type="SUPFAM" id="SSF53756">
    <property type="entry name" value="UDP-Glycosyltransferase/glycogen phosphorylase"/>
    <property type="match status" value="1"/>
</dbReference>
<accession>A0A0H5DP16</accession>
<keyword evidence="6 10" id="KW-0808">Transferase</keyword>
<evidence type="ECO:0000256" key="2">
    <source>
        <dbReference type="ARBA" id="ARBA00001933"/>
    </source>
</evidence>
<dbReference type="Gene3D" id="3.40.50.2000">
    <property type="entry name" value="Glycogen Phosphorylase B"/>
    <property type="match status" value="3"/>
</dbReference>
<comment type="catalytic activity">
    <reaction evidence="1">
        <text>[(1-&gt;4)-alpha-D-glucosyl](n) + phosphate = [(1-&gt;4)-alpha-D-glucosyl](n-1) + alpha-D-glucose 1-phosphate</text>
        <dbReference type="Rhea" id="RHEA:41732"/>
        <dbReference type="Rhea" id="RHEA-COMP:9584"/>
        <dbReference type="Rhea" id="RHEA-COMP:9586"/>
        <dbReference type="ChEBI" id="CHEBI:15444"/>
        <dbReference type="ChEBI" id="CHEBI:43474"/>
        <dbReference type="ChEBI" id="CHEBI:58601"/>
        <dbReference type="EC" id="2.4.1.1"/>
    </reaction>
</comment>
<dbReference type="GO" id="GO:0008184">
    <property type="term" value="F:glycogen phosphorylase activity"/>
    <property type="evidence" value="ECO:0007669"/>
    <property type="project" value="InterPro"/>
</dbReference>
<name>A0A0H5DP16_9BACT</name>
<keyword evidence="11" id="KW-1185">Reference proteome</keyword>
<dbReference type="Pfam" id="PF00343">
    <property type="entry name" value="Phosphorylase"/>
    <property type="match status" value="2"/>
</dbReference>
<organism evidence="10 11">
    <name type="scientific">Estrella lausannensis</name>
    <dbReference type="NCBI Taxonomy" id="483423"/>
    <lineage>
        <taxon>Bacteria</taxon>
        <taxon>Pseudomonadati</taxon>
        <taxon>Chlamydiota</taxon>
        <taxon>Chlamydiia</taxon>
        <taxon>Parachlamydiales</taxon>
        <taxon>Candidatus Criblamydiaceae</taxon>
        <taxon>Estrella</taxon>
    </lineage>
</organism>
<evidence type="ECO:0000256" key="4">
    <source>
        <dbReference type="ARBA" id="ARBA00012591"/>
    </source>
</evidence>
<dbReference type="PANTHER" id="PTHR42655">
    <property type="entry name" value="GLYCOGEN PHOSPHORYLASE"/>
    <property type="match status" value="1"/>
</dbReference>
<evidence type="ECO:0000256" key="7">
    <source>
        <dbReference type="ARBA" id="ARBA00022898"/>
    </source>
</evidence>
<dbReference type="PROSITE" id="PS00102">
    <property type="entry name" value="PHOSPHORYLASE"/>
    <property type="match status" value="1"/>
</dbReference>
<sequence>MNHDTDRSIAYFSMEIALESSMPTYSGGLGALAGDTIRSAADLRVPMVGVCLLYRKGYFFQTLQQDGQQLEQPTEWVVENFLTKTPGKVSVMIEGRQVFIEAWRYEAVSRKGFTIPVYFLDTDLAENSDEDRKLTYHLYGGDSKYRLCQEIVLGIGGVKMLRALGYSHINTFHMNEGHASLLTVELLDESCKEAGRTDINQQDIEKVRKMCVFTTHTPVPAGHDQFPLSLVEQVLGRHSIFEMKNIFCHEGNLNMTYLALNLSDYVNGVAKKHGEISRLMFASHTIDAITNGVYAPYWVSQPFQTLFDRYIPNWREDNFAFRYALNIPTGEVWDAHLKAKKQLFDFITQETNIALDIHTFTIGFGRRSATYKRGDLLFRNPERLRRIVKEGGKIQVIYAGKAHPKDQEGKALIQRIFHAMHDLKDDIKIVYLENYDLKLARLMTSGSDIWLNTPRPPMEASGTSGMKAALNGVPSLSILDGWWIEGCIEGVTGWSIGHSHEDYPYDPDQHDFTKIDDEDADSLYNKLEGAVIPLYYENRDEFIHIMLNSIALNGSFFNTHRMVQQYMLNAYLRFRAMGRFE</sequence>
<comment type="cofactor">
    <cofactor evidence="2">
        <name>pyridoxal 5'-phosphate</name>
        <dbReference type="ChEBI" id="CHEBI:597326"/>
    </cofactor>
</comment>